<evidence type="ECO:0000256" key="2">
    <source>
        <dbReference type="PROSITE-ProRule" id="PRU00335"/>
    </source>
</evidence>
<evidence type="ECO:0000313" key="4">
    <source>
        <dbReference type="EMBL" id="MFC4562476.1"/>
    </source>
</evidence>
<name>A0ABV9DWI5_9ACTN</name>
<reference evidence="5" key="1">
    <citation type="journal article" date="2019" name="Int. J. Syst. Evol. Microbiol.">
        <title>The Global Catalogue of Microorganisms (GCM) 10K type strain sequencing project: providing services to taxonomists for standard genome sequencing and annotation.</title>
        <authorList>
            <consortium name="The Broad Institute Genomics Platform"/>
            <consortium name="The Broad Institute Genome Sequencing Center for Infectious Disease"/>
            <person name="Wu L."/>
            <person name="Ma J."/>
        </authorList>
    </citation>
    <scope>NUCLEOTIDE SEQUENCE [LARGE SCALE GENOMIC DNA]</scope>
    <source>
        <strain evidence="5">XZYJ18</strain>
    </source>
</reference>
<feature type="domain" description="HTH tetR-type" evidence="3">
    <location>
        <begin position="8"/>
        <end position="68"/>
    </location>
</feature>
<evidence type="ECO:0000259" key="3">
    <source>
        <dbReference type="PROSITE" id="PS50977"/>
    </source>
</evidence>
<dbReference type="SUPFAM" id="SSF46689">
    <property type="entry name" value="Homeodomain-like"/>
    <property type="match status" value="1"/>
</dbReference>
<keyword evidence="5" id="KW-1185">Reference proteome</keyword>
<evidence type="ECO:0000313" key="5">
    <source>
        <dbReference type="Proteomes" id="UP001595923"/>
    </source>
</evidence>
<dbReference type="EMBL" id="JBHSFQ010000008">
    <property type="protein sequence ID" value="MFC4562476.1"/>
    <property type="molecule type" value="Genomic_DNA"/>
</dbReference>
<protein>
    <submittedName>
        <fullName evidence="4">TetR/AcrR family transcriptional regulator</fullName>
    </submittedName>
</protein>
<feature type="DNA-binding region" description="H-T-H motif" evidence="2">
    <location>
        <begin position="31"/>
        <end position="50"/>
    </location>
</feature>
<dbReference type="InterPro" id="IPR001647">
    <property type="entry name" value="HTH_TetR"/>
</dbReference>
<proteinExistence type="predicted"/>
<accession>A0ABV9DWI5</accession>
<dbReference type="Pfam" id="PF00440">
    <property type="entry name" value="TetR_N"/>
    <property type="match status" value="1"/>
</dbReference>
<dbReference type="Proteomes" id="UP001595923">
    <property type="component" value="Unassembled WGS sequence"/>
</dbReference>
<gene>
    <name evidence="4" type="ORF">ACFO4E_11490</name>
</gene>
<evidence type="ECO:0000256" key="1">
    <source>
        <dbReference type="ARBA" id="ARBA00023125"/>
    </source>
</evidence>
<dbReference type="RefSeq" id="WP_378573735.1">
    <property type="nucleotide sequence ID" value="NZ_JBHSFQ010000008.1"/>
</dbReference>
<comment type="caution">
    <text evidence="4">The sequence shown here is derived from an EMBL/GenBank/DDBJ whole genome shotgun (WGS) entry which is preliminary data.</text>
</comment>
<organism evidence="4 5">
    <name type="scientific">Nocardiopsis mangrovi</name>
    <dbReference type="NCBI Taxonomy" id="1179818"/>
    <lineage>
        <taxon>Bacteria</taxon>
        <taxon>Bacillati</taxon>
        <taxon>Actinomycetota</taxon>
        <taxon>Actinomycetes</taxon>
        <taxon>Streptosporangiales</taxon>
        <taxon>Nocardiopsidaceae</taxon>
        <taxon>Nocardiopsis</taxon>
    </lineage>
</organism>
<keyword evidence="1 2" id="KW-0238">DNA-binding</keyword>
<dbReference type="PROSITE" id="PS50977">
    <property type="entry name" value="HTH_TETR_2"/>
    <property type="match status" value="1"/>
</dbReference>
<sequence length="200" mass="20469">MPRGVAIPELRQQLFSATERVIVRDGPGGLTGRALTREAGVATGLLYAHFADMDDFLAAYAVDRAFQISAAAAALPGRAGTRTVAANLTGALTSTPPATLAALARLMAARPGLTGRVRAVLGDRTAGLEAVESAAAAYLEAEQRLGRVRAAADPGSLALALVGAVHHLVLSDTAEPAARARIGRLVAALTADAATPEHHR</sequence>
<dbReference type="Gene3D" id="1.10.357.10">
    <property type="entry name" value="Tetracycline Repressor, domain 2"/>
    <property type="match status" value="1"/>
</dbReference>
<dbReference type="InterPro" id="IPR009057">
    <property type="entry name" value="Homeodomain-like_sf"/>
</dbReference>